<dbReference type="InterPro" id="IPR050194">
    <property type="entry name" value="Glycosyltransferase_grp1"/>
</dbReference>
<name>D1ARI2_SEBTE</name>
<keyword evidence="3" id="KW-0808">Transferase</keyword>
<accession>D1ARI2</accession>
<dbReference type="Gene3D" id="3.40.50.2000">
    <property type="entry name" value="Glycogen Phosphorylase B"/>
    <property type="match status" value="2"/>
</dbReference>
<protein>
    <submittedName>
        <fullName evidence="3">Glycosyl transferase group 1</fullName>
    </submittedName>
</protein>
<dbReference type="PANTHER" id="PTHR45947:SF3">
    <property type="entry name" value="SULFOQUINOVOSYL TRANSFERASE SQD2"/>
    <property type="match status" value="1"/>
</dbReference>
<feature type="domain" description="Glycosyl transferase family 1" evidence="1">
    <location>
        <begin position="195"/>
        <end position="357"/>
    </location>
</feature>
<dbReference type="CAZy" id="GT4">
    <property type="family name" value="Glycosyltransferase Family 4"/>
</dbReference>
<dbReference type="SUPFAM" id="SSF53756">
    <property type="entry name" value="UDP-Glycosyltransferase/glycogen phosphorylase"/>
    <property type="match status" value="1"/>
</dbReference>
<dbReference type="InterPro" id="IPR001296">
    <property type="entry name" value="Glyco_trans_1"/>
</dbReference>
<organism evidence="3 4">
    <name type="scientific">Sebaldella termitidis (strain ATCC 33386 / NCTC 11300)</name>
    <dbReference type="NCBI Taxonomy" id="526218"/>
    <lineage>
        <taxon>Bacteria</taxon>
        <taxon>Fusobacteriati</taxon>
        <taxon>Fusobacteriota</taxon>
        <taxon>Fusobacteriia</taxon>
        <taxon>Fusobacteriales</taxon>
        <taxon>Leptotrichiaceae</taxon>
        <taxon>Sebaldella</taxon>
    </lineage>
</organism>
<dbReference type="AlphaFoldDB" id="D1ARI2"/>
<dbReference type="Pfam" id="PF00534">
    <property type="entry name" value="Glycos_transf_1"/>
    <property type="match status" value="1"/>
</dbReference>
<reference evidence="3 4" key="2">
    <citation type="journal article" date="2010" name="Stand. Genomic Sci.">
        <title>Complete genome sequence of Sebaldella termitidis type strain (NCTC 11300).</title>
        <authorList>
            <person name="Harmon-Smith M."/>
            <person name="Celia L."/>
            <person name="Chertkov O."/>
            <person name="Lapidus A."/>
            <person name="Copeland A."/>
            <person name="Glavina Del Rio T."/>
            <person name="Nolan M."/>
            <person name="Lucas S."/>
            <person name="Tice H."/>
            <person name="Cheng J.F."/>
            <person name="Han C."/>
            <person name="Detter J.C."/>
            <person name="Bruce D."/>
            <person name="Goodwin L."/>
            <person name="Pitluck S."/>
            <person name="Pati A."/>
            <person name="Liolios K."/>
            <person name="Ivanova N."/>
            <person name="Mavromatis K."/>
            <person name="Mikhailova N."/>
            <person name="Chen A."/>
            <person name="Palaniappan K."/>
            <person name="Land M."/>
            <person name="Hauser L."/>
            <person name="Chang Y.J."/>
            <person name="Jeffries C.D."/>
            <person name="Brettin T."/>
            <person name="Goker M."/>
            <person name="Beck B."/>
            <person name="Bristow J."/>
            <person name="Eisen J.A."/>
            <person name="Markowitz V."/>
            <person name="Hugenholtz P."/>
            <person name="Kyrpides N.C."/>
            <person name="Klenk H.P."/>
            <person name="Chen F."/>
        </authorList>
    </citation>
    <scope>NUCLEOTIDE SEQUENCE [LARGE SCALE GENOMIC DNA]</scope>
    <source>
        <strain evidence="4">ATCC 33386 / NCTC 11300</strain>
    </source>
</reference>
<dbReference type="Pfam" id="PF13439">
    <property type="entry name" value="Glyco_transf_4"/>
    <property type="match status" value="1"/>
</dbReference>
<evidence type="ECO:0000259" key="1">
    <source>
        <dbReference type="Pfam" id="PF00534"/>
    </source>
</evidence>
<evidence type="ECO:0000313" key="4">
    <source>
        <dbReference type="Proteomes" id="UP000000845"/>
    </source>
</evidence>
<dbReference type="RefSeq" id="WP_012863050.1">
    <property type="nucleotide sequence ID" value="NC_013517.1"/>
</dbReference>
<dbReference type="GO" id="GO:0016758">
    <property type="term" value="F:hexosyltransferase activity"/>
    <property type="evidence" value="ECO:0007669"/>
    <property type="project" value="TreeGrafter"/>
</dbReference>
<dbReference type="Proteomes" id="UP000000845">
    <property type="component" value="Chromosome"/>
</dbReference>
<feature type="domain" description="Glycosyltransferase subfamily 4-like N-terminal" evidence="2">
    <location>
        <begin position="14"/>
        <end position="184"/>
    </location>
</feature>
<evidence type="ECO:0000313" key="3">
    <source>
        <dbReference type="EMBL" id="ACZ10468.1"/>
    </source>
</evidence>
<reference evidence="4" key="1">
    <citation type="submission" date="2009-09" db="EMBL/GenBank/DDBJ databases">
        <title>The complete chromosome of Sebaldella termitidis ATCC 33386.</title>
        <authorList>
            <consortium name="US DOE Joint Genome Institute (JGI-PGF)"/>
            <person name="Lucas S."/>
            <person name="Copeland A."/>
            <person name="Lapidus A."/>
            <person name="Glavina del Rio T."/>
            <person name="Dalin E."/>
            <person name="Tice H."/>
            <person name="Bruce D."/>
            <person name="Goodwin L."/>
            <person name="Pitluck S."/>
            <person name="Kyrpides N."/>
            <person name="Mavromatis K."/>
            <person name="Ivanova N."/>
            <person name="Mikhailova N."/>
            <person name="Sims D."/>
            <person name="Meincke L."/>
            <person name="Brettin T."/>
            <person name="Detter J.C."/>
            <person name="Han C."/>
            <person name="Larimer F."/>
            <person name="Land M."/>
            <person name="Hauser L."/>
            <person name="Markowitz V."/>
            <person name="Cheng J.F."/>
            <person name="Hugenholtz P."/>
            <person name="Woyke T."/>
            <person name="Wu D."/>
            <person name="Eisen J.A."/>
        </authorList>
    </citation>
    <scope>NUCLEOTIDE SEQUENCE [LARGE SCALE GENOMIC DNA]</scope>
    <source>
        <strain evidence="4">ATCC 33386 / NCTC 11300</strain>
    </source>
</reference>
<dbReference type="PANTHER" id="PTHR45947">
    <property type="entry name" value="SULFOQUINOVOSYL TRANSFERASE SQD2"/>
    <property type="match status" value="1"/>
</dbReference>
<dbReference type="HOGENOM" id="CLU_009583_2_0_0"/>
<dbReference type="EMBL" id="CP001739">
    <property type="protein sequence ID" value="ACZ10468.1"/>
    <property type="molecule type" value="Genomic_DNA"/>
</dbReference>
<sequence length="417" mass="48447">MKIGIFTDTYKPQVNGVVTSITVLERELRKKGHKVYIITTSDPEVHSPESNVLRLPSLVFRPAPQYRLGMIYSNRVINKIKKLNLDIIHSQTEWGVGTFSRFAAKRLNIPLVHTYHTLYEYYTHYVTKGHFKKQARKLAQKISKFYCDMCDSLVVPTEKVEKIIKSYGVEKDIYIIPTGIDVERFYRKNYTDEERQQLRHEYGIKDDEFLCVYIGRVAKEKSIDYLIESFAKIDDEKMKLLIIGKGPDLEDFKLFAEQFDFGGRVIFSGEIPYEKIPIYYQIGDVFLNASISETQGLTFIEAMAAEVIVNARFDENLEKLITKREAGLLYKDTDEFLSNIKTIKADKELVKVLKNNALEISKEFSAEAFGVSIENVYYDTIKEFKHGKNFTFFGGKKFIQQIRRWKGFRAPKKGPWS</sequence>
<dbReference type="eggNOG" id="COG0438">
    <property type="taxonomic scope" value="Bacteria"/>
</dbReference>
<dbReference type="KEGG" id="str:Sterm_3634"/>
<evidence type="ECO:0000259" key="2">
    <source>
        <dbReference type="Pfam" id="PF13439"/>
    </source>
</evidence>
<dbReference type="InterPro" id="IPR028098">
    <property type="entry name" value="Glyco_trans_4-like_N"/>
</dbReference>
<proteinExistence type="predicted"/>
<gene>
    <name evidence="3" type="ordered locus">Sterm_3634</name>
</gene>
<dbReference type="STRING" id="526218.Sterm_3634"/>
<keyword evidence="4" id="KW-1185">Reference proteome</keyword>
<dbReference type="CDD" id="cd03817">
    <property type="entry name" value="GT4_UGDG-like"/>
    <property type="match status" value="1"/>
</dbReference>